<evidence type="ECO:0000256" key="4">
    <source>
        <dbReference type="ARBA" id="ARBA00025742"/>
    </source>
</evidence>
<reference evidence="6 7" key="1">
    <citation type="submission" date="2020-07" db="EMBL/GenBank/DDBJ databases">
        <title>Sequencing the genomes of 1000 actinobacteria strains.</title>
        <authorList>
            <person name="Klenk H.-P."/>
        </authorList>
    </citation>
    <scope>NUCLEOTIDE SEQUENCE [LARGE SCALE GENOMIC DNA]</scope>
    <source>
        <strain evidence="6 7">DSM 104006</strain>
    </source>
</reference>
<keyword evidence="2" id="KW-0378">Hydrolase</keyword>
<dbReference type="GO" id="GO:0016787">
    <property type="term" value="F:hydrolase activity"/>
    <property type="evidence" value="ECO:0007669"/>
    <property type="project" value="UniProtKB-KW"/>
</dbReference>
<dbReference type="PANTHER" id="PTHR42988:SF2">
    <property type="entry name" value="CYCLIC NUCLEOTIDE PHOSPHODIESTERASE CBUA0032-RELATED"/>
    <property type="match status" value="1"/>
</dbReference>
<keyword evidence="7" id="KW-1185">Reference proteome</keyword>
<dbReference type="EMBL" id="JACCFK010000001">
    <property type="protein sequence ID" value="NYI90948.1"/>
    <property type="molecule type" value="Genomic_DNA"/>
</dbReference>
<protein>
    <submittedName>
        <fullName evidence="6">3',5'-cyclic AMP phosphodiesterase CpdA</fullName>
    </submittedName>
</protein>
<dbReference type="PANTHER" id="PTHR42988">
    <property type="entry name" value="PHOSPHOHYDROLASE"/>
    <property type="match status" value="1"/>
</dbReference>
<keyword evidence="3" id="KW-0408">Iron</keyword>
<dbReference type="Gene3D" id="3.60.21.10">
    <property type="match status" value="1"/>
</dbReference>
<comment type="caution">
    <text evidence="6">The sequence shown here is derived from an EMBL/GenBank/DDBJ whole genome shotgun (WGS) entry which is preliminary data.</text>
</comment>
<dbReference type="InterPro" id="IPR004843">
    <property type="entry name" value="Calcineurin-like_PHP"/>
</dbReference>
<dbReference type="AlphaFoldDB" id="A0A853B6R0"/>
<evidence type="ECO:0000259" key="5">
    <source>
        <dbReference type="Pfam" id="PF00149"/>
    </source>
</evidence>
<proteinExistence type="inferred from homology"/>
<evidence type="ECO:0000256" key="2">
    <source>
        <dbReference type="ARBA" id="ARBA00022801"/>
    </source>
</evidence>
<feature type="domain" description="Calcineurin-like phosphoesterase" evidence="5">
    <location>
        <begin position="4"/>
        <end position="189"/>
    </location>
</feature>
<keyword evidence="1" id="KW-0479">Metal-binding</keyword>
<sequence>MTVLAHLSDLHLDGGERNAARAARVVRYLAGLPLPVDAVLVTGDLADHGEPGEYAEVAELLAGLPYPVFHCPGNHDRRPAYRSVLLGEAESAGPVDRTGHAAGAVFAMCDSSIPGSGAGHLADETLEWLDGVLTEEAGRPAFVAFHHPPVVLHHPLLDEIRQHEARRLAEVIARHPDVVALFCGHAHTPAVSTFAGRPLVVAPGVVSTLSLPWEPGGDAGWADGGPLDHDRPPALAFHVVDEERRLTTHFRLCP</sequence>
<name>A0A853B6R0_9PSEU</name>
<dbReference type="InterPro" id="IPR029052">
    <property type="entry name" value="Metallo-depent_PP-like"/>
</dbReference>
<dbReference type="InterPro" id="IPR050884">
    <property type="entry name" value="CNP_phosphodiesterase-III"/>
</dbReference>
<evidence type="ECO:0000313" key="6">
    <source>
        <dbReference type="EMBL" id="NYI90948.1"/>
    </source>
</evidence>
<dbReference type="SUPFAM" id="SSF56300">
    <property type="entry name" value="Metallo-dependent phosphatases"/>
    <property type="match status" value="1"/>
</dbReference>
<evidence type="ECO:0000256" key="3">
    <source>
        <dbReference type="ARBA" id="ARBA00023004"/>
    </source>
</evidence>
<accession>A0A853B6R0</accession>
<dbReference type="RefSeq" id="WP_179774900.1">
    <property type="nucleotide sequence ID" value="NZ_JACCFK010000001.1"/>
</dbReference>
<dbReference type="Proteomes" id="UP000549616">
    <property type="component" value="Unassembled WGS sequence"/>
</dbReference>
<comment type="similarity">
    <text evidence="4">Belongs to the cyclic nucleotide phosphodiesterase class-III family.</text>
</comment>
<evidence type="ECO:0000256" key="1">
    <source>
        <dbReference type="ARBA" id="ARBA00022723"/>
    </source>
</evidence>
<evidence type="ECO:0000313" key="7">
    <source>
        <dbReference type="Proteomes" id="UP000549616"/>
    </source>
</evidence>
<dbReference type="Pfam" id="PF00149">
    <property type="entry name" value="Metallophos"/>
    <property type="match status" value="1"/>
</dbReference>
<dbReference type="GO" id="GO:0046872">
    <property type="term" value="F:metal ion binding"/>
    <property type="evidence" value="ECO:0007669"/>
    <property type="project" value="UniProtKB-KW"/>
</dbReference>
<organism evidence="6 7">
    <name type="scientific">Amycolatopsis endophytica</name>
    <dbReference type="NCBI Taxonomy" id="860233"/>
    <lineage>
        <taxon>Bacteria</taxon>
        <taxon>Bacillati</taxon>
        <taxon>Actinomycetota</taxon>
        <taxon>Actinomycetes</taxon>
        <taxon>Pseudonocardiales</taxon>
        <taxon>Pseudonocardiaceae</taxon>
        <taxon>Amycolatopsis</taxon>
    </lineage>
</organism>
<gene>
    <name evidence="6" type="ORF">HNR02_004271</name>
</gene>